<evidence type="ECO:0000313" key="2">
    <source>
        <dbReference type="EMBL" id="KAG9457786.1"/>
    </source>
</evidence>
<dbReference type="EMBL" id="JAINDJ010000002">
    <property type="protein sequence ID" value="KAG9457786.1"/>
    <property type="molecule type" value="Genomic_DNA"/>
</dbReference>
<dbReference type="Pfam" id="PF23121">
    <property type="entry name" value="SPOC_AIPP2"/>
    <property type="match status" value="1"/>
</dbReference>
<name>A0AAV7FD83_ARIFI</name>
<gene>
    <name evidence="2" type="ORF">H6P81_002294</name>
</gene>
<organism evidence="2 3">
    <name type="scientific">Aristolochia fimbriata</name>
    <name type="common">White veined hardy Dutchman's pipe vine</name>
    <dbReference type="NCBI Taxonomy" id="158543"/>
    <lineage>
        <taxon>Eukaryota</taxon>
        <taxon>Viridiplantae</taxon>
        <taxon>Streptophyta</taxon>
        <taxon>Embryophyta</taxon>
        <taxon>Tracheophyta</taxon>
        <taxon>Spermatophyta</taxon>
        <taxon>Magnoliopsida</taxon>
        <taxon>Magnoliidae</taxon>
        <taxon>Piperales</taxon>
        <taxon>Aristolochiaceae</taxon>
        <taxon>Aristolochia</taxon>
    </lineage>
</organism>
<dbReference type="InterPro" id="IPR056280">
    <property type="entry name" value="AIPP2-like_SPOC"/>
</dbReference>
<keyword evidence="3" id="KW-1185">Reference proteome</keyword>
<dbReference type="Proteomes" id="UP000825729">
    <property type="component" value="Unassembled WGS sequence"/>
</dbReference>
<sequence>MLVCKHQGKKPMNWFLDDDDVALYFLPSDCESSKERYIHFLKMIDTSDLAIRCHFKGQTLSSSYRLDLTLEDIEKLIDDLVRETTIVWQMDEFRCRKPTTIDEAKAGVGRGCCEPFFLFILLAPTNKLLSCDVASKCEHLYQL</sequence>
<proteinExistence type="predicted"/>
<protein>
    <recommendedName>
        <fullName evidence="1">AIPP2-like SPOC-like domain-containing protein</fullName>
    </recommendedName>
</protein>
<reference evidence="2 3" key="1">
    <citation type="submission" date="2021-07" db="EMBL/GenBank/DDBJ databases">
        <title>The Aristolochia fimbriata genome: insights into angiosperm evolution, floral development and chemical biosynthesis.</title>
        <authorList>
            <person name="Jiao Y."/>
        </authorList>
    </citation>
    <scope>NUCLEOTIDE SEQUENCE [LARGE SCALE GENOMIC DNA]</scope>
    <source>
        <strain evidence="2">IBCAS-2021</strain>
        <tissue evidence="2">Leaf</tissue>
    </source>
</reference>
<accession>A0AAV7FD83</accession>
<evidence type="ECO:0000259" key="1">
    <source>
        <dbReference type="Pfam" id="PF23121"/>
    </source>
</evidence>
<comment type="caution">
    <text evidence="2">The sequence shown here is derived from an EMBL/GenBank/DDBJ whole genome shotgun (WGS) entry which is preliminary data.</text>
</comment>
<dbReference type="AlphaFoldDB" id="A0AAV7FD83"/>
<feature type="domain" description="AIPP2-like SPOC-like" evidence="1">
    <location>
        <begin position="16"/>
        <end position="60"/>
    </location>
</feature>
<evidence type="ECO:0000313" key="3">
    <source>
        <dbReference type="Proteomes" id="UP000825729"/>
    </source>
</evidence>